<evidence type="ECO:0000256" key="6">
    <source>
        <dbReference type="ARBA" id="ARBA00023136"/>
    </source>
</evidence>
<feature type="domain" description="Cadherin" evidence="8">
    <location>
        <begin position="93"/>
        <end position="199"/>
    </location>
</feature>
<dbReference type="InterPro" id="IPR015919">
    <property type="entry name" value="Cadherin-like_sf"/>
</dbReference>
<protein>
    <recommendedName>
        <fullName evidence="8">Cadherin domain-containing protein</fullName>
    </recommendedName>
</protein>
<dbReference type="GO" id="GO:0007156">
    <property type="term" value="P:homophilic cell adhesion via plasma membrane adhesion molecules"/>
    <property type="evidence" value="ECO:0007669"/>
    <property type="project" value="InterPro"/>
</dbReference>
<dbReference type="GO" id="GO:0005886">
    <property type="term" value="C:plasma membrane"/>
    <property type="evidence" value="ECO:0007669"/>
    <property type="project" value="UniProtKB-SubCell"/>
</dbReference>
<dbReference type="PANTHER" id="PTHR24026:SF126">
    <property type="entry name" value="PROTOCADHERIN FAT 4"/>
    <property type="match status" value="1"/>
</dbReference>
<dbReference type="SUPFAM" id="SSF49313">
    <property type="entry name" value="Cadherin-like"/>
    <property type="match status" value="4"/>
</dbReference>
<dbReference type="AlphaFoldDB" id="A0AAV2GYN9"/>
<evidence type="ECO:0000256" key="4">
    <source>
        <dbReference type="ARBA" id="ARBA00022837"/>
    </source>
</evidence>
<feature type="non-terminal residue" evidence="9">
    <location>
        <position position="1"/>
    </location>
</feature>
<feature type="domain" description="Cadherin" evidence="8">
    <location>
        <begin position="8"/>
        <end position="92"/>
    </location>
</feature>
<dbReference type="PROSITE" id="PS00232">
    <property type="entry name" value="CADHERIN_1"/>
    <property type="match status" value="1"/>
</dbReference>
<evidence type="ECO:0000256" key="2">
    <source>
        <dbReference type="ARBA" id="ARBA00022692"/>
    </source>
</evidence>
<name>A0AAV2GYN9_LYMST</name>
<accession>A0AAV2GYN9</accession>
<evidence type="ECO:0000313" key="9">
    <source>
        <dbReference type="EMBL" id="CAL1526545.1"/>
    </source>
</evidence>
<dbReference type="InterPro" id="IPR020894">
    <property type="entry name" value="Cadherin_CS"/>
</dbReference>
<dbReference type="FunFam" id="2.60.40.60:FF:000275">
    <property type="entry name" value="Si:dkey-30k22.7"/>
    <property type="match status" value="1"/>
</dbReference>
<comment type="subcellular location">
    <subcellularLocation>
        <location evidence="1">Membrane</location>
    </subcellularLocation>
</comment>
<dbReference type="SMART" id="SM00112">
    <property type="entry name" value="CA"/>
    <property type="match status" value="3"/>
</dbReference>
<dbReference type="InterPro" id="IPR002126">
    <property type="entry name" value="Cadherin-like_dom"/>
</dbReference>
<dbReference type="Gene3D" id="2.60.40.60">
    <property type="entry name" value="Cadherins"/>
    <property type="match status" value="4"/>
</dbReference>
<keyword evidence="3" id="KW-0677">Repeat</keyword>
<reference evidence="9 10" key="1">
    <citation type="submission" date="2024-04" db="EMBL/GenBank/DDBJ databases">
        <authorList>
            <consortium name="Genoscope - CEA"/>
            <person name="William W."/>
        </authorList>
    </citation>
    <scope>NUCLEOTIDE SEQUENCE [LARGE SCALE GENOMIC DNA]</scope>
</reference>
<keyword evidence="10" id="KW-1185">Reference proteome</keyword>
<evidence type="ECO:0000256" key="1">
    <source>
        <dbReference type="ARBA" id="ARBA00004370"/>
    </source>
</evidence>
<evidence type="ECO:0000259" key="8">
    <source>
        <dbReference type="PROSITE" id="PS50268"/>
    </source>
</evidence>
<dbReference type="Pfam" id="PF00028">
    <property type="entry name" value="Cadherin"/>
    <property type="match status" value="3"/>
</dbReference>
<evidence type="ECO:0000313" key="10">
    <source>
        <dbReference type="Proteomes" id="UP001497497"/>
    </source>
</evidence>
<evidence type="ECO:0000256" key="5">
    <source>
        <dbReference type="ARBA" id="ARBA00022989"/>
    </source>
</evidence>
<dbReference type="PANTHER" id="PTHR24026">
    <property type="entry name" value="FAT ATYPICAL CADHERIN-RELATED"/>
    <property type="match status" value="1"/>
</dbReference>
<feature type="non-terminal residue" evidence="9">
    <location>
        <position position="349"/>
    </location>
</feature>
<comment type="caution">
    <text evidence="9">The sequence shown here is derived from an EMBL/GenBank/DDBJ whole genome shotgun (WGS) entry which is preliminary data.</text>
</comment>
<feature type="domain" description="Cadherin" evidence="8">
    <location>
        <begin position="200"/>
        <end position="304"/>
    </location>
</feature>
<dbReference type="EMBL" id="CAXITT010000006">
    <property type="protein sequence ID" value="CAL1526545.1"/>
    <property type="molecule type" value="Genomic_DNA"/>
</dbReference>
<sequence length="349" mass="37715">SHQPARIVRRLVVVDADDGLNGVVNITISAGNTRNKFDISGANLMLLDQLDYEDTTSYELILDIKDSGSPPLESSGRIVIRVLPINEQAPLMNKSSDSLTLPEDTYAGTLVYKVQATDSDRGRDGEITFTMANNSSGSFILDPASGELFVATELDYDVAPNTMTITIKATDGGGLSDAKTSVLSLTIRLQDTNDNPPLFASSLYKMAVDENVPLGTIIGSVKAVDKDSGIFGQVYYRILGNAGQKLFDLDNTTGVIKTADSIDYENFKEYYLFVTAYDGGRPALTSDTLVKVQVLNKNDNDPVISPSDLVITISELTPSGATILTYLASDKDTNITGFYLVETTQNFEV</sequence>
<dbReference type="PRINTS" id="PR00205">
    <property type="entry name" value="CADHERIN"/>
</dbReference>
<dbReference type="PROSITE" id="PS50268">
    <property type="entry name" value="CADHERIN_2"/>
    <property type="match status" value="3"/>
</dbReference>
<evidence type="ECO:0000256" key="3">
    <source>
        <dbReference type="ARBA" id="ARBA00022737"/>
    </source>
</evidence>
<organism evidence="9 10">
    <name type="scientific">Lymnaea stagnalis</name>
    <name type="common">Great pond snail</name>
    <name type="synonym">Helix stagnalis</name>
    <dbReference type="NCBI Taxonomy" id="6523"/>
    <lineage>
        <taxon>Eukaryota</taxon>
        <taxon>Metazoa</taxon>
        <taxon>Spiralia</taxon>
        <taxon>Lophotrochozoa</taxon>
        <taxon>Mollusca</taxon>
        <taxon>Gastropoda</taxon>
        <taxon>Heterobranchia</taxon>
        <taxon>Euthyneura</taxon>
        <taxon>Panpulmonata</taxon>
        <taxon>Hygrophila</taxon>
        <taxon>Lymnaeoidea</taxon>
        <taxon>Lymnaeidae</taxon>
        <taxon>Lymnaea</taxon>
    </lineage>
</organism>
<keyword evidence="4 7" id="KW-0106">Calcium</keyword>
<gene>
    <name evidence="9" type="ORF">GSLYS_00000722001</name>
</gene>
<dbReference type="Proteomes" id="UP001497497">
    <property type="component" value="Unassembled WGS sequence"/>
</dbReference>
<dbReference type="GO" id="GO:0005509">
    <property type="term" value="F:calcium ion binding"/>
    <property type="evidence" value="ECO:0007669"/>
    <property type="project" value="UniProtKB-UniRule"/>
</dbReference>
<dbReference type="FunFam" id="2.60.40.60:FF:000020">
    <property type="entry name" value="Dachsous cadherin-related 1b"/>
    <property type="match status" value="1"/>
</dbReference>
<proteinExistence type="predicted"/>
<evidence type="ECO:0000256" key="7">
    <source>
        <dbReference type="PROSITE-ProRule" id="PRU00043"/>
    </source>
</evidence>
<keyword evidence="2" id="KW-0812">Transmembrane</keyword>
<keyword evidence="6" id="KW-0472">Membrane</keyword>
<dbReference type="CDD" id="cd11304">
    <property type="entry name" value="Cadherin_repeat"/>
    <property type="match status" value="3"/>
</dbReference>
<keyword evidence="5" id="KW-1133">Transmembrane helix</keyword>